<proteinExistence type="predicted"/>
<name>A0AAD7MUF4_9AGAR</name>
<evidence type="ECO:0000313" key="1">
    <source>
        <dbReference type="EMBL" id="KAJ7733069.1"/>
    </source>
</evidence>
<dbReference type="SUPFAM" id="SSF52047">
    <property type="entry name" value="RNI-like"/>
    <property type="match status" value="1"/>
</dbReference>
<evidence type="ECO:0000313" key="2">
    <source>
        <dbReference type="Proteomes" id="UP001215280"/>
    </source>
</evidence>
<dbReference type="InterPro" id="IPR032675">
    <property type="entry name" value="LRR_dom_sf"/>
</dbReference>
<dbReference type="EMBL" id="JARJLG010000170">
    <property type="protein sequence ID" value="KAJ7733069.1"/>
    <property type="molecule type" value="Genomic_DNA"/>
</dbReference>
<dbReference type="Gene3D" id="3.80.10.10">
    <property type="entry name" value="Ribonuclease Inhibitor"/>
    <property type="match status" value="1"/>
</dbReference>
<reference evidence="1" key="1">
    <citation type="submission" date="2023-03" db="EMBL/GenBank/DDBJ databases">
        <title>Massive genome expansion in bonnet fungi (Mycena s.s.) driven by repeated elements and novel gene families across ecological guilds.</title>
        <authorList>
            <consortium name="Lawrence Berkeley National Laboratory"/>
            <person name="Harder C.B."/>
            <person name="Miyauchi S."/>
            <person name="Viragh M."/>
            <person name="Kuo A."/>
            <person name="Thoen E."/>
            <person name="Andreopoulos B."/>
            <person name="Lu D."/>
            <person name="Skrede I."/>
            <person name="Drula E."/>
            <person name="Henrissat B."/>
            <person name="Morin E."/>
            <person name="Kohler A."/>
            <person name="Barry K."/>
            <person name="LaButti K."/>
            <person name="Morin E."/>
            <person name="Salamov A."/>
            <person name="Lipzen A."/>
            <person name="Mereny Z."/>
            <person name="Hegedus B."/>
            <person name="Baldrian P."/>
            <person name="Stursova M."/>
            <person name="Weitz H."/>
            <person name="Taylor A."/>
            <person name="Grigoriev I.V."/>
            <person name="Nagy L.G."/>
            <person name="Martin F."/>
            <person name="Kauserud H."/>
        </authorList>
    </citation>
    <scope>NUCLEOTIDE SEQUENCE</scope>
    <source>
        <strain evidence="1">CBHHK188m</strain>
    </source>
</reference>
<sequence length="578" mass="63332">MRRVLPLDFMISGTGTPAQCAFWICGVHCPTDVVLLGLAFWQTSPGLSWSQDQGLPPELEREIFELSARAYKSRIPSYLLVARRVHAWLEPLLYEPLDYTRDPSPTSTPADFRERAFSGALQSHFLHSLPFLEACSGPTSFALTEKVSLYLLLREVSLLRLSASVMHLIQMSELFADPAFARLTHLDVLATSLADEYAILAPLPQLTHRALHDFQRHVLWGGLRHCARLRALDVVFVPPEDVTANAEDGEVVDARLFIVFCEDPDEDWEAAVRVFWEGLPQYLNLRVLCLSDLTIDAKFRRALAALPRLADLTLANCDIACRLAPPLPLGRLAISGVLSEETGIMFPLPIVSPTCLQFHDLSELQISLTEEIGGRFFAFLQDCPRLKHIHITAPISLEQSLSPSAIPRLTSFCGPTSLAEAFVCRRPVETIRLTYPSGCKYTNGQRVTCSLGLPPIPSRLSLLVPILSTVSELFPLLRGLAVDCFRPVSDGDEEGEGIATLPLSSTAGPVAEDQLSPGPYKTITAGGVSILIPAANNKDDQIASIALDSDGLPKHVPTSFAVRQLPGPSIELPITILT</sequence>
<gene>
    <name evidence="1" type="ORF">DFH07DRAFT_968157</name>
</gene>
<accession>A0AAD7MUF4</accession>
<dbReference type="Proteomes" id="UP001215280">
    <property type="component" value="Unassembled WGS sequence"/>
</dbReference>
<organism evidence="1 2">
    <name type="scientific">Mycena maculata</name>
    <dbReference type="NCBI Taxonomy" id="230809"/>
    <lineage>
        <taxon>Eukaryota</taxon>
        <taxon>Fungi</taxon>
        <taxon>Dikarya</taxon>
        <taxon>Basidiomycota</taxon>
        <taxon>Agaricomycotina</taxon>
        <taxon>Agaricomycetes</taxon>
        <taxon>Agaricomycetidae</taxon>
        <taxon>Agaricales</taxon>
        <taxon>Marasmiineae</taxon>
        <taxon>Mycenaceae</taxon>
        <taxon>Mycena</taxon>
    </lineage>
</organism>
<keyword evidence="2" id="KW-1185">Reference proteome</keyword>
<protein>
    <submittedName>
        <fullName evidence="1">Uncharacterized protein</fullName>
    </submittedName>
</protein>
<dbReference type="AlphaFoldDB" id="A0AAD7MUF4"/>
<comment type="caution">
    <text evidence="1">The sequence shown here is derived from an EMBL/GenBank/DDBJ whole genome shotgun (WGS) entry which is preliminary data.</text>
</comment>